<dbReference type="EMBL" id="CP113520">
    <property type="protein sequence ID" value="WAJ29431.1"/>
    <property type="molecule type" value="Genomic_DNA"/>
</dbReference>
<dbReference type="Proteomes" id="UP001163223">
    <property type="component" value="Chromosome"/>
</dbReference>
<accession>A0ACD4NRK2</accession>
<evidence type="ECO:0000313" key="1">
    <source>
        <dbReference type="EMBL" id="WAJ29431.1"/>
    </source>
</evidence>
<organism evidence="1 2">
    <name type="scientific">Antarcticirhabdus aurantiaca</name>
    <dbReference type="NCBI Taxonomy" id="2606717"/>
    <lineage>
        <taxon>Bacteria</taxon>
        <taxon>Pseudomonadati</taxon>
        <taxon>Pseudomonadota</taxon>
        <taxon>Alphaproteobacteria</taxon>
        <taxon>Hyphomicrobiales</taxon>
        <taxon>Aurantimonadaceae</taxon>
        <taxon>Antarcticirhabdus</taxon>
    </lineage>
</organism>
<proteinExistence type="predicted"/>
<gene>
    <name evidence="1" type="ORF">OXU80_04120</name>
</gene>
<name>A0ACD4NRK2_9HYPH</name>
<protein>
    <submittedName>
        <fullName evidence="1">Uncharacterized protein</fullName>
    </submittedName>
</protein>
<sequence>MSWQPPLPSLSTRKINYRSQVSKRIVDVDHVTNRVIVSESGLEAGFTDILRATCSYLHLQEQPAPVTYIGPDGRDVTHTFDAFMTMPDGLRIAFDVKPREFVESSGLRLQHELIEAQVGSAFADRYLIRTEDHIHPDDVLDARTILRARRLPDAAADAAVAHLASGLSGWMRIRELVELTGLRAAAFNAIARLVGARGLAVRDGERILPASFVSRPDTQH</sequence>
<reference evidence="1" key="1">
    <citation type="submission" date="2022-11" db="EMBL/GenBank/DDBJ databases">
        <title>beta-Carotene-producing bacterium, Jeongeuplla avenae sp. nov., alleviates the salt stress of Arabidopsis seedlings.</title>
        <authorList>
            <person name="Jiang L."/>
            <person name="Lee J."/>
        </authorList>
    </citation>
    <scope>NUCLEOTIDE SEQUENCE</scope>
    <source>
        <strain evidence="1">DY_R2A_6</strain>
    </source>
</reference>
<evidence type="ECO:0000313" key="2">
    <source>
        <dbReference type="Proteomes" id="UP001163223"/>
    </source>
</evidence>
<keyword evidence="2" id="KW-1185">Reference proteome</keyword>